<feature type="domain" description="Peptidase C45 hydrolase" evidence="1">
    <location>
        <begin position="63"/>
        <end position="267"/>
    </location>
</feature>
<dbReference type="PANTHER" id="PTHR34180">
    <property type="entry name" value="PEPTIDASE C45"/>
    <property type="match status" value="1"/>
</dbReference>
<dbReference type="EMBL" id="LLYB01000057">
    <property type="protein sequence ID" value="KRR25335.1"/>
    <property type="molecule type" value="Genomic_DNA"/>
</dbReference>
<name>A0A0R3MZ26_9BRAD</name>
<dbReference type="Gene3D" id="3.60.60.10">
    <property type="entry name" value="Penicillin V Acylase, Chain A"/>
    <property type="match status" value="1"/>
</dbReference>
<dbReference type="Proteomes" id="UP000051660">
    <property type="component" value="Unassembled WGS sequence"/>
</dbReference>
<dbReference type="InterPro" id="IPR047794">
    <property type="entry name" value="C45_proenzyme-like"/>
</dbReference>
<dbReference type="InterPro" id="IPR047801">
    <property type="entry name" value="Peptidase_C45"/>
</dbReference>
<dbReference type="SUPFAM" id="SSF56235">
    <property type="entry name" value="N-terminal nucleophile aminohydrolases (Ntn hydrolases)"/>
    <property type="match status" value="1"/>
</dbReference>
<evidence type="ECO:0000313" key="3">
    <source>
        <dbReference type="Proteomes" id="UP000051660"/>
    </source>
</evidence>
<evidence type="ECO:0000313" key="2">
    <source>
        <dbReference type="EMBL" id="KRR25335.1"/>
    </source>
</evidence>
<reference evidence="2 3" key="1">
    <citation type="submission" date="2014-03" db="EMBL/GenBank/DDBJ databases">
        <title>Bradyrhizobium valentinum sp. nov., isolated from effective nodules of Lupinus mariae-josephae, a lupine endemic of basic-lime soils in Eastern Spain.</title>
        <authorList>
            <person name="Duran D."/>
            <person name="Rey L."/>
            <person name="Navarro A."/>
            <person name="Busquets A."/>
            <person name="Imperial J."/>
            <person name="Ruiz-Argueso T."/>
        </authorList>
    </citation>
    <scope>NUCLEOTIDE SEQUENCE [LARGE SCALE GENOMIC DNA]</scope>
    <source>
        <strain evidence="2 3">CCBAU 23086</strain>
    </source>
</reference>
<dbReference type="Pfam" id="PF03417">
    <property type="entry name" value="AAT"/>
    <property type="match status" value="1"/>
</dbReference>
<dbReference type="InterPro" id="IPR029055">
    <property type="entry name" value="Ntn_hydrolases_N"/>
</dbReference>
<gene>
    <name evidence="2" type="ORF">CQ14_10110</name>
</gene>
<evidence type="ECO:0000259" key="1">
    <source>
        <dbReference type="Pfam" id="PF03417"/>
    </source>
</evidence>
<dbReference type="RefSeq" id="WP_057858004.1">
    <property type="nucleotide sequence ID" value="NZ_LLYB01000057.1"/>
</dbReference>
<dbReference type="PANTHER" id="PTHR34180:SF1">
    <property type="entry name" value="BETA-ALANYL-DOPAMINE_CARCININE HYDROLASE"/>
    <property type="match status" value="1"/>
</dbReference>
<sequence>MLLPGWLNIRAEERAFKAYAPALWEEIVGIAEGLDVPMERAVACFGNGGLRMPTGGCSATMGGGVYGRNYDFRPRGYEARFALVQPTGSYASIGSSHQLTGRLDGMNEHGLTIGLHLVKVRPILRGLTSTLLVRRVLDSCATTAEAINLLRSLPHAMKYNYSLLDAGGAAAVIEAGAGAVVARRGDWLACTNHFQSPQLARLNPRVAHSISRLPPLENWAARALSAEQTFTALNFSASPAFHNYGNAQTLHTIVAEPARRRLLIGIGGDAAALDEDMLDVDFKLWVAGEDMPVKQLKGQLGLGRQSTQRTRVRRQFKIRI</sequence>
<proteinExistence type="predicted"/>
<protein>
    <recommendedName>
        <fullName evidence="1">Peptidase C45 hydrolase domain-containing protein</fullName>
    </recommendedName>
</protein>
<dbReference type="NCBIfam" id="NF040521">
    <property type="entry name" value="C45_proenzyme"/>
    <property type="match status" value="1"/>
</dbReference>
<dbReference type="AlphaFoldDB" id="A0A0R3MZ26"/>
<comment type="caution">
    <text evidence="2">The sequence shown here is derived from an EMBL/GenBank/DDBJ whole genome shotgun (WGS) entry which is preliminary data.</text>
</comment>
<organism evidence="2 3">
    <name type="scientific">Bradyrhizobium lablabi</name>
    <dbReference type="NCBI Taxonomy" id="722472"/>
    <lineage>
        <taxon>Bacteria</taxon>
        <taxon>Pseudomonadati</taxon>
        <taxon>Pseudomonadota</taxon>
        <taxon>Alphaproteobacteria</taxon>
        <taxon>Hyphomicrobiales</taxon>
        <taxon>Nitrobacteraceae</taxon>
        <taxon>Bradyrhizobium</taxon>
    </lineage>
</organism>
<dbReference type="InterPro" id="IPR005079">
    <property type="entry name" value="Peptidase_C45_hydrolase"/>
</dbReference>
<accession>A0A0R3MZ26</accession>
<dbReference type="OrthoDB" id="6793339at2"/>